<dbReference type="AlphaFoldDB" id="A0A1I4DS92"/>
<dbReference type="Gene3D" id="3.40.50.20">
    <property type="match status" value="1"/>
</dbReference>
<dbReference type="InterPro" id="IPR053174">
    <property type="entry name" value="LpxI"/>
</dbReference>
<dbReference type="Proteomes" id="UP000323300">
    <property type="component" value="Unassembled WGS sequence"/>
</dbReference>
<feature type="domain" description="LpxI C-terminal" evidence="1">
    <location>
        <begin position="159"/>
        <end position="294"/>
    </location>
</feature>
<evidence type="ECO:0000259" key="1">
    <source>
        <dbReference type="Pfam" id="PF06230"/>
    </source>
</evidence>
<proteinExistence type="predicted"/>
<sequence length="304" mass="31933">MLAMTAPMATTEVGRIELGPTDRIALIAGSGQLPVDVAEGLAKAGKPPFVIAVGGQAVEPAAFQPYEHVTLPLEALGDLVPLLKRNRITHLVLAGGVSNRPNLRRIKWSLSLLRFLSKLVYMLAKGDNALLSALVSHLEKDGFKVVGAHEIVPDLLARQGVLGKTQPLAADWRDIDAALEAALAIGRLDIGQAAIAVGGRAIALEGVEGTDALLERTKGLRSNGRIAGIKRGVLVKCAKPGQELRADLPTIGPNTIERAHAAGLAGVAVEAERALVLEFGKTIDLADKLGLFVIGLDKVANDER</sequence>
<feature type="domain" description="LpxI N-terminal" evidence="2">
    <location>
        <begin position="23"/>
        <end position="155"/>
    </location>
</feature>
<dbReference type="InterPro" id="IPR043167">
    <property type="entry name" value="LpxI_C_sf"/>
</dbReference>
<accession>A0A1I4DS92</accession>
<protein>
    <recommendedName>
        <fullName evidence="5">Phosphatidate cytidylyltransferase</fullName>
    </recommendedName>
</protein>
<dbReference type="PANTHER" id="PTHR39962:SF1">
    <property type="entry name" value="LPXI FAMILY PROTEIN"/>
    <property type="match status" value="1"/>
</dbReference>
<organism evidence="3 4">
    <name type="scientific">Neomesorhizobium albiziae</name>
    <dbReference type="NCBI Taxonomy" id="335020"/>
    <lineage>
        <taxon>Bacteria</taxon>
        <taxon>Pseudomonadati</taxon>
        <taxon>Pseudomonadota</taxon>
        <taxon>Alphaproteobacteria</taxon>
        <taxon>Hyphomicrobiales</taxon>
        <taxon>Phyllobacteriaceae</taxon>
        <taxon>Neomesorhizobium</taxon>
    </lineage>
</organism>
<evidence type="ECO:0008006" key="5">
    <source>
        <dbReference type="Google" id="ProtNLM"/>
    </source>
</evidence>
<gene>
    <name evidence="3" type="ORF">SAMN04488498_11932</name>
</gene>
<evidence type="ECO:0000313" key="3">
    <source>
        <dbReference type="EMBL" id="SFK95839.1"/>
    </source>
</evidence>
<name>A0A1I4DS92_9HYPH</name>
<dbReference type="Pfam" id="PF06230">
    <property type="entry name" value="LpxI_C"/>
    <property type="match status" value="1"/>
</dbReference>
<dbReference type="PANTHER" id="PTHR39962">
    <property type="entry name" value="BLL4848 PROTEIN"/>
    <property type="match status" value="1"/>
</dbReference>
<evidence type="ECO:0000259" key="2">
    <source>
        <dbReference type="Pfam" id="PF17930"/>
    </source>
</evidence>
<reference evidence="3 4" key="1">
    <citation type="submission" date="2016-10" db="EMBL/GenBank/DDBJ databases">
        <authorList>
            <person name="Varghese N."/>
            <person name="Submissions S."/>
        </authorList>
    </citation>
    <scope>NUCLEOTIDE SEQUENCE [LARGE SCALE GENOMIC DNA]</scope>
    <source>
        <strain evidence="3 4">DSM 21822</strain>
    </source>
</reference>
<dbReference type="Gene3D" id="3.40.140.80">
    <property type="match status" value="1"/>
</dbReference>
<dbReference type="InterPro" id="IPR010415">
    <property type="entry name" value="LpxI_C"/>
</dbReference>
<dbReference type="InterPro" id="IPR041255">
    <property type="entry name" value="LpxI_N"/>
</dbReference>
<evidence type="ECO:0000313" key="4">
    <source>
        <dbReference type="Proteomes" id="UP000323300"/>
    </source>
</evidence>
<dbReference type="EMBL" id="FOSL01000019">
    <property type="protein sequence ID" value="SFK95839.1"/>
    <property type="molecule type" value="Genomic_DNA"/>
</dbReference>
<dbReference type="Pfam" id="PF17930">
    <property type="entry name" value="LpxI_N"/>
    <property type="match status" value="1"/>
</dbReference>
<keyword evidence="4" id="KW-1185">Reference proteome</keyword>